<evidence type="ECO:0000313" key="4">
    <source>
        <dbReference type="Proteomes" id="UP000251889"/>
    </source>
</evidence>
<feature type="transmembrane region" description="Helical" evidence="2">
    <location>
        <begin position="707"/>
        <end position="724"/>
    </location>
</feature>
<evidence type="ECO:0000256" key="2">
    <source>
        <dbReference type="SAM" id="Phobius"/>
    </source>
</evidence>
<feature type="transmembrane region" description="Helical" evidence="2">
    <location>
        <begin position="274"/>
        <end position="292"/>
    </location>
</feature>
<dbReference type="OrthoDB" id="666059at2"/>
<feature type="transmembrane region" description="Helical" evidence="2">
    <location>
        <begin position="249"/>
        <end position="267"/>
    </location>
</feature>
<feature type="transmembrane region" description="Helical" evidence="2">
    <location>
        <begin position="334"/>
        <end position="353"/>
    </location>
</feature>
<feature type="transmembrane region" description="Helical" evidence="2">
    <location>
        <begin position="564"/>
        <end position="586"/>
    </location>
</feature>
<dbReference type="EMBL" id="QMFY01000003">
    <property type="protein sequence ID" value="RAW01633.1"/>
    <property type="molecule type" value="Genomic_DNA"/>
</dbReference>
<accession>A0A364Y487</accession>
<dbReference type="PANTHER" id="PTHR38434">
    <property type="entry name" value="BLL2549 PROTEIN"/>
    <property type="match status" value="1"/>
</dbReference>
<feature type="transmembrane region" description="Helical" evidence="2">
    <location>
        <begin position="119"/>
        <end position="136"/>
    </location>
</feature>
<sequence length="786" mass="88776">MDELQRQKLKDLTDKVDILSKQQEKLAFDITQIRQELKILSTPTTVDEPSITVAEKTPEIKPIPVEEKKTLPPVTPPPVANKPAMPPPIPTRGGFKPRRSPDDRNAVEEFIGTNILNKIGIAAVVIGLGIGAKYAIDLELINEVTRIILGYVAGGVLIALAMRLKPNPKYLAFSAVLLSGGMATLYFMTFAAYAFYDLIPQAMAFVLMVVFTGFTVFAALQYDMKVIAIIGLVGAYAVPFMLSDGSGRVHILFSYMTIINIGILILSFKKAWKVLYYIAFGLTWLIYMAWFAGDYDPEKHIVTGLLFSTLFFATFYTTFLAYKLVRKESLNIPDVILLAFNTFLYYGFGYAAIDMAENGELYLGLFTVFNALLHFVACLVIHKRQEGPRETFYLLAGMVLVFLTLAVPVQFEGSWVTLIWALEAALMFWIGRTKNLPIYEKISYGLVVLTFVGLLYDWQMYYMHYEFDGEQSSLRPFFNISVLSSLLVVASWGAILYIKDTHPTSDTAKNKLLTAFNWIVPIFMGFVLFCTFYQEIDAFWSLRYHDTAIKPASEYDISTYNDDYLYFNTLSSILYAALFMISLWLLNRKWFHNKYVDNAVLAFNMLIIVSFLTGGVNALYELRSSYLYPSDQDPFIHGAGNIVIRYISLVIILPLLWINYSITNDPSMDARLKNVMKVFSIFVVLIILSSEMISLLDHASIENSDRLALSLLWSVYAFALIAYGLKKDIKLIRIVAIVIFGITIIKLFLYDDLSAVGNTVVLIILGVLLLVASFIYNKLKKTKNEA</sequence>
<feature type="transmembrane region" description="Helical" evidence="2">
    <location>
        <begin position="731"/>
        <end position="749"/>
    </location>
</feature>
<feature type="region of interest" description="Disordered" evidence="1">
    <location>
        <begin position="68"/>
        <end position="101"/>
    </location>
</feature>
<organism evidence="3 4">
    <name type="scientific">Pseudochryseolinea flava</name>
    <dbReference type="NCBI Taxonomy" id="2059302"/>
    <lineage>
        <taxon>Bacteria</taxon>
        <taxon>Pseudomonadati</taxon>
        <taxon>Bacteroidota</taxon>
        <taxon>Cytophagia</taxon>
        <taxon>Cytophagales</taxon>
        <taxon>Fulvivirgaceae</taxon>
        <taxon>Pseudochryseolinea</taxon>
    </lineage>
</organism>
<dbReference type="InterPro" id="IPR019286">
    <property type="entry name" value="DUF2339_TM"/>
</dbReference>
<keyword evidence="2" id="KW-1133">Transmembrane helix</keyword>
<gene>
    <name evidence="3" type="ORF">DQQ10_08230</name>
</gene>
<feature type="transmembrane region" description="Helical" evidence="2">
    <location>
        <begin position="148"/>
        <end position="164"/>
    </location>
</feature>
<feature type="transmembrane region" description="Helical" evidence="2">
    <location>
        <begin position="642"/>
        <end position="662"/>
    </location>
</feature>
<feature type="transmembrane region" description="Helical" evidence="2">
    <location>
        <begin position="674"/>
        <end position="695"/>
    </location>
</feature>
<reference evidence="3 4" key="1">
    <citation type="submission" date="2018-06" db="EMBL/GenBank/DDBJ databases">
        <title>Chryseolinea flavus sp. nov., a member of the phylum Bacteroidetes isolated from soil.</title>
        <authorList>
            <person name="Li Y."/>
            <person name="Wang J."/>
        </authorList>
    </citation>
    <scope>NUCLEOTIDE SEQUENCE [LARGE SCALE GENOMIC DNA]</scope>
    <source>
        <strain evidence="3 4">SDU1-6</strain>
    </source>
</reference>
<keyword evidence="2" id="KW-0472">Membrane</keyword>
<comment type="caution">
    <text evidence="3">The sequence shown here is derived from an EMBL/GenBank/DDBJ whole genome shotgun (WGS) entry which is preliminary data.</text>
</comment>
<feature type="transmembrane region" description="Helical" evidence="2">
    <location>
        <begin position="510"/>
        <end position="534"/>
    </location>
</feature>
<feature type="transmembrane region" description="Helical" evidence="2">
    <location>
        <begin position="438"/>
        <end position="456"/>
    </location>
</feature>
<dbReference type="AlphaFoldDB" id="A0A364Y487"/>
<feature type="compositionally biased region" description="Pro residues" evidence="1">
    <location>
        <begin position="73"/>
        <end position="90"/>
    </location>
</feature>
<dbReference type="Pfam" id="PF10101">
    <property type="entry name" value="DUF2339"/>
    <property type="match status" value="1"/>
</dbReference>
<proteinExistence type="predicted"/>
<feature type="transmembrane region" description="Helical" evidence="2">
    <location>
        <begin position="476"/>
        <end position="498"/>
    </location>
</feature>
<protein>
    <submittedName>
        <fullName evidence="3">DUF2339 domain-containing protein</fullName>
    </submittedName>
</protein>
<keyword evidence="2" id="KW-0812">Transmembrane</keyword>
<feature type="transmembrane region" description="Helical" evidence="2">
    <location>
        <begin position="359"/>
        <end position="380"/>
    </location>
</feature>
<name>A0A364Y487_9BACT</name>
<evidence type="ECO:0000313" key="3">
    <source>
        <dbReference type="EMBL" id="RAW01633.1"/>
    </source>
</evidence>
<dbReference type="RefSeq" id="WP_112746373.1">
    <property type="nucleotide sequence ID" value="NZ_QMFY01000003.1"/>
</dbReference>
<feature type="transmembrane region" description="Helical" evidence="2">
    <location>
        <begin position="598"/>
        <end position="622"/>
    </location>
</feature>
<feature type="transmembrane region" description="Helical" evidence="2">
    <location>
        <begin position="755"/>
        <end position="776"/>
    </location>
</feature>
<feature type="transmembrane region" description="Helical" evidence="2">
    <location>
        <begin position="226"/>
        <end position="243"/>
    </location>
</feature>
<evidence type="ECO:0000256" key="1">
    <source>
        <dbReference type="SAM" id="MobiDB-lite"/>
    </source>
</evidence>
<feature type="transmembrane region" description="Helical" evidence="2">
    <location>
        <begin position="415"/>
        <end position="431"/>
    </location>
</feature>
<dbReference type="Proteomes" id="UP000251889">
    <property type="component" value="Unassembled WGS sequence"/>
</dbReference>
<dbReference type="PANTHER" id="PTHR38434:SF1">
    <property type="entry name" value="BLL2549 PROTEIN"/>
    <property type="match status" value="1"/>
</dbReference>
<feature type="transmembrane region" description="Helical" evidence="2">
    <location>
        <begin position="392"/>
        <end position="409"/>
    </location>
</feature>
<feature type="transmembrane region" description="Helical" evidence="2">
    <location>
        <begin position="202"/>
        <end position="219"/>
    </location>
</feature>
<feature type="transmembrane region" description="Helical" evidence="2">
    <location>
        <begin position="304"/>
        <end position="322"/>
    </location>
</feature>
<keyword evidence="4" id="KW-1185">Reference proteome</keyword>
<feature type="transmembrane region" description="Helical" evidence="2">
    <location>
        <begin position="171"/>
        <end position="196"/>
    </location>
</feature>